<dbReference type="RefSeq" id="XP_020432059.1">
    <property type="nucleotide sequence ID" value="XM_020577611.1"/>
</dbReference>
<keyword evidence="3" id="KW-1185">Reference proteome</keyword>
<evidence type="ECO:0000256" key="1">
    <source>
        <dbReference type="SAM" id="MobiDB-lite"/>
    </source>
</evidence>
<dbReference type="GeneID" id="31362241"/>
<gene>
    <name evidence="2" type="ORF">PPL_06760</name>
</gene>
<dbReference type="EMBL" id="ADBJ01000031">
    <property type="protein sequence ID" value="EFA79939.1"/>
    <property type="molecule type" value="Genomic_DNA"/>
</dbReference>
<evidence type="ECO:0000313" key="3">
    <source>
        <dbReference type="Proteomes" id="UP000001396"/>
    </source>
</evidence>
<proteinExistence type="predicted"/>
<feature type="region of interest" description="Disordered" evidence="1">
    <location>
        <begin position="21"/>
        <end position="46"/>
    </location>
</feature>
<evidence type="ECO:0000313" key="2">
    <source>
        <dbReference type="EMBL" id="EFA79939.1"/>
    </source>
</evidence>
<sequence length="221" mass="24790">MEYLFLNKIDLLLYQTIKRLSPGSRGREPTTTELNPPTPVGSNPRTVSTTTHIEAVPNALTTGGPTSPVATELYHTRGRKRKGIVTDGKVKFSSYKTITGVTKDGFETSPMQFISQLSHSPQVAPSISFDTKMSVIIHHYKCTLLDPNGERSFKYPKLITNDWWFRDTLKSGVAARFVVESISFKINSLFNTVTVEFEYGKYAISTKTVNDHIYCKTNNTK</sequence>
<organism evidence="2 3">
    <name type="scientific">Heterostelium pallidum (strain ATCC 26659 / Pp 5 / PN500)</name>
    <name type="common">Cellular slime mold</name>
    <name type="synonym">Polysphondylium pallidum</name>
    <dbReference type="NCBI Taxonomy" id="670386"/>
    <lineage>
        <taxon>Eukaryota</taxon>
        <taxon>Amoebozoa</taxon>
        <taxon>Evosea</taxon>
        <taxon>Eumycetozoa</taxon>
        <taxon>Dictyostelia</taxon>
        <taxon>Acytosteliales</taxon>
        <taxon>Acytosteliaceae</taxon>
        <taxon>Heterostelium</taxon>
    </lineage>
</organism>
<protein>
    <submittedName>
        <fullName evidence="2">Uncharacterized protein</fullName>
    </submittedName>
</protein>
<dbReference type="Proteomes" id="UP000001396">
    <property type="component" value="Unassembled WGS sequence"/>
</dbReference>
<name>D3BFM5_HETP5</name>
<dbReference type="AlphaFoldDB" id="D3BFM5"/>
<reference evidence="2 3" key="1">
    <citation type="journal article" date="2011" name="Genome Res.">
        <title>Phylogeny-wide analysis of social amoeba genomes highlights ancient origins for complex intercellular communication.</title>
        <authorList>
            <person name="Heidel A.J."/>
            <person name="Lawal H.M."/>
            <person name="Felder M."/>
            <person name="Schilde C."/>
            <person name="Helps N.R."/>
            <person name="Tunggal B."/>
            <person name="Rivero F."/>
            <person name="John U."/>
            <person name="Schleicher M."/>
            <person name="Eichinger L."/>
            <person name="Platzer M."/>
            <person name="Noegel A.A."/>
            <person name="Schaap P."/>
            <person name="Gloeckner G."/>
        </authorList>
    </citation>
    <scope>NUCLEOTIDE SEQUENCE [LARGE SCALE GENOMIC DNA]</scope>
    <source>
        <strain evidence="3">ATCC 26659 / Pp 5 / PN500</strain>
    </source>
</reference>
<dbReference type="InParanoid" id="D3BFM5"/>
<comment type="caution">
    <text evidence="2">The sequence shown here is derived from an EMBL/GenBank/DDBJ whole genome shotgun (WGS) entry which is preliminary data.</text>
</comment>
<accession>D3BFM5</accession>